<dbReference type="EMBL" id="CCSB01000002">
    <property type="protein sequence ID" value="CDZ77525.1"/>
    <property type="molecule type" value="Genomic_DNA"/>
</dbReference>
<dbReference type="AlphaFoldDB" id="A0A078KSX1"/>
<proteinExistence type="predicted"/>
<gene>
    <name evidence="2" type="ORF">BN59_01808</name>
</gene>
<evidence type="ECO:0000313" key="3">
    <source>
        <dbReference type="Proteomes" id="UP000044071"/>
    </source>
</evidence>
<name>A0A078KSX1_9GAMM</name>
<sequence length="44" mass="4839">MVIDHSPSVILRYAPKDVRHVERRETSPDVLHSANPGDPSLCSG</sequence>
<evidence type="ECO:0000256" key="1">
    <source>
        <dbReference type="SAM" id="MobiDB-lite"/>
    </source>
</evidence>
<keyword evidence="3" id="KW-1185">Reference proteome</keyword>
<accession>A0A078KSX1</accession>
<dbReference type="Proteomes" id="UP000044071">
    <property type="component" value="Unassembled WGS sequence"/>
</dbReference>
<organism evidence="2 3">
    <name type="scientific">Legionella massiliensis</name>
    <dbReference type="NCBI Taxonomy" id="1034943"/>
    <lineage>
        <taxon>Bacteria</taxon>
        <taxon>Pseudomonadati</taxon>
        <taxon>Pseudomonadota</taxon>
        <taxon>Gammaproteobacteria</taxon>
        <taxon>Legionellales</taxon>
        <taxon>Legionellaceae</taxon>
        <taxon>Legionella</taxon>
    </lineage>
</organism>
<reference evidence="2 3" key="1">
    <citation type="submission" date="2014-06" db="EMBL/GenBank/DDBJ databases">
        <authorList>
            <person name="Urmite Genomes Urmite Genomes"/>
        </authorList>
    </citation>
    <scope>NUCLEOTIDE SEQUENCE [LARGE SCALE GENOMIC DNA]</scope>
</reference>
<dbReference type="STRING" id="1034943.BN59_01808"/>
<feature type="region of interest" description="Disordered" evidence="1">
    <location>
        <begin position="21"/>
        <end position="44"/>
    </location>
</feature>
<evidence type="ECO:0000313" key="2">
    <source>
        <dbReference type="EMBL" id="CDZ77525.1"/>
    </source>
</evidence>
<protein>
    <submittedName>
        <fullName evidence="2">Uncharacterized protein</fullName>
    </submittedName>
</protein>